<dbReference type="InterPro" id="IPR001789">
    <property type="entry name" value="Sig_transdc_resp-reg_receiver"/>
</dbReference>
<reference evidence="11" key="1">
    <citation type="submission" date="2020-12" db="EMBL/GenBank/DDBJ databases">
        <title>Metabolic potential, ecology and presence of endohyphal bacteria is reflected in genomic diversity of Mucoromycotina.</title>
        <authorList>
            <person name="Muszewska A."/>
            <person name="Okrasinska A."/>
            <person name="Steczkiewicz K."/>
            <person name="Drgas O."/>
            <person name="Orlowska M."/>
            <person name="Perlinska-Lenart U."/>
            <person name="Aleksandrzak-Piekarczyk T."/>
            <person name="Szatraj K."/>
            <person name="Zielenkiewicz U."/>
            <person name="Pilsyk S."/>
            <person name="Malc E."/>
            <person name="Mieczkowski P."/>
            <person name="Kruszewska J.S."/>
            <person name="Biernat P."/>
            <person name="Pawlowska J."/>
        </authorList>
    </citation>
    <scope>NUCLEOTIDE SEQUENCE</scope>
    <source>
        <strain evidence="11">WA0000051536</strain>
    </source>
</reference>
<feature type="domain" description="PAS" evidence="10">
    <location>
        <begin position="454"/>
        <end position="491"/>
    </location>
</feature>
<dbReference type="AlphaFoldDB" id="A0A8H7PVB6"/>
<dbReference type="InterPro" id="IPR004358">
    <property type="entry name" value="Sig_transdc_His_kin-like_C"/>
</dbReference>
<keyword evidence="12" id="KW-1185">Reference proteome</keyword>
<evidence type="ECO:0000259" key="9">
    <source>
        <dbReference type="PROSITE" id="PS50110"/>
    </source>
</evidence>
<accession>A0A8H7PVB6</accession>
<evidence type="ECO:0000256" key="3">
    <source>
        <dbReference type="ARBA" id="ARBA00022553"/>
    </source>
</evidence>
<dbReference type="InterPro" id="IPR000014">
    <property type="entry name" value="PAS"/>
</dbReference>
<dbReference type="InterPro" id="IPR036097">
    <property type="entry name" value="HisK_dim/P_sf"/>
</dbReference>
<comment type="catalytic activity">
    <reaction evidence="1">
        <text>ATP + protein L-histidine = ADP + protein N-phospho-L-histidine.</text>
        <dbReference type="EC" id="2.7.13.3"/>
    </reaction>
</comment>
<dbReference type="SUPFAM" id="SSF55874">
    <property type="entry name" value="ATPase domain of HSP90 chaperone/DNA topoisomerase II/histidine kinase"/>
    <property type="match status" value="1"/>
</dbReference>
<sequence length="1270" mass="141119">MYGKNRVQQNESNDMDSPSTSTPNLQWFIMPETVLMTDANLIIETTITPNTKSFNQSLRGHDLLKLVADDEVQVIREIVKKTQIGDGNPVVESITRNRFMNDITYKISPVLDMAGNIVQYLITRTISSARKEPAPPRFMERKQSGSKVANDIEVHQKSSIGGDKILSKFIKVVENADPSVAAAIWLAERTNASTLHLVAFPKIRELIGVKVSVSKKHLDINKHELSSIPLKDSHFQTPELISKLADHNLFTESSVPLYNTSHLLVGLLVFYGPKNYQPSLSLKDLVNDATSLVESVISLEQDHQTSRNLIEERISTSLNASPENNATLIVDFHGRLQFISTVVRDMLGLSKSANVDLHNLENFVEEKDRHRVTSAVTKSKQNPHITRYVDCVEFHRRIPPKEGTSHEGDTYETDGFYLDLKIQGLWDDPTVNGCLIRARDVSPKAISDRQTLESQKSLAMTNNSLNEGLIRTDSEGIIEYVNLAFIKLIGMDEWMLTSRARPGSADSGSGSQSADLVSSSSSASESVSTDDDDQNVSLMTTLVGTPIDDLLQLIQVVIRERSPSLSASDTPGSTTVTDNSAAPARKHHHEKAIISSRSASPHVSEGASDASVDTKFDSSTSTDEDMFDDGFSYKTTLVDVKSMIKRTVVTKDTVTLADNKHFNACHEDVYSDVLTTDMMDIVNFQLGESDLGRSIGYLIRRGGETAVVAVEVTVNPLQRISYKRSKARAHSKNTDGVVLVFRNMTEVMRTQSANRQLADKSRWISVITHEMRSLVNGIIGMLDLVKTTKLSKEQTGLVDCMEVSANALICLVSNTLDHARLEAGKVSLEYLPFNMQERLRIVVDLMNMMAEAKDVKFSAEIDEDVPETMYSDFNRLFQILLNLTSNAIKFSSHKRKHTKQGQVKLIVKKLDEEYKPMSPLAVNTSDPMKSSKFASMLTENDSTHTNPQRYRSMLSSNRHPYNLTSPPSPSPKSPGLHVEPNRRLVQLLFVVEDNGIGISPRDKEKLFQEFGQAEVSISRRYGGSGMGLFICKQLVRLFNGTIGCESTLGEGSQFWFTAWFQSSEVKSAAGSDSNNYFSMEQAMLVNNSYDNENSSSNQGESTESGSDTTTNDVSSEEASDSNQGTTPHPRHSRKVIRRKEDLRILIAEDDRINQQVLQKFCQGLGYPNVTVVGDGRSAVKKCNKRHFDIVLMDKSMPIMGGMDAVQAIRNGQAGDRDLHITLISGDTNIDYGRYRDLNINGHLVKPIRMPDLKRELDRFSASALHSTGSK</sequence>
<evidence type="ECO:0000256" key="1">
    <source>
        <dbReference type="ARBA" id="ARBA00000085"/>
    </source>
</evidence>
<feature type="region of interest" description="Disordered" evidence="7">
    <location>
        <begin position="936"/>
        <end position="977"/>
    </location>
</feature>
<dbReference type="Pfam" id="PF00512">
    <property type="entry name" value="HisKA"/>
    <property type="match status" value="1"/>
</dbReference>
<dbReference type="CDD" id="cd00082">
    <property type="entry name" value="HisKA"/>
    <property type="match status" value="1"/>
</dbReference>
<dbReference type="SMART" id="SM00091">
    <property type="entry name" value="PAS"/>
    <property type="match status" value="2"/>
</dbReference>
<feature type="modified residue" description="4-aspartylphosphate" evidence="6">
    <location>
        <position position="1193"/>
    </location>
</feature>
<evidence type="ECO:0000313" key="12">
    <source>
        <dbReference type="Proteomes" id="UP000612746"/>
    </source>
</evidence>
<dbReference type="InterPro" id="IPR003594">
    <property type="entry name" value="HATPase_dom"/>
</dbReference>
<comment type="caution">
    <text evidence="11">The sequence shown here is derived from an EMBL/GenBank/DDBJ whole genome shotgun (WGS) entry which is preliminary data.</text>
</comment>
<protein>
    <recommendedName>
        <fullName evidence="2">histidine kinase</fullName>
        <ecNumber evidence="2">2.7.13.3</ecNumber>
    </recommendedName>
</protein>
<keyword evidence="4" id="KW-0808">Transferase</keyword>
<dbReference type="PROSITE" id="PS50110">
    <property type="entry name" value="RESPONSE_REGULATORY"/>
    <property type="match status" value="1"/>
</dbReference>
<feature type="compositionally biased region" description="Low complexity" evidence="7">
    <location>
        <begin position="1089"/>
        <end position="1110"/>
    </location>
</feature>
<feature type="region of interest" description="Disordered" evidence="7">
    <location>
        <begin position="499"/>
        <end position="532"/>
    </location>
</feature>
<feature type="domain" description="PAS" evidence="10">
    <location>
        <begin position="310"/>
        <end position="383"/>
    </location>
</feature>
<dbReference type="SMART" id="SM00388">
    <property type="entry name" value="HisKA"/>
    <property type="match status" value="1"/>
</dbReference>
<feature type="region of interest" description="Disordered" evidence="7">
    <location>
        <begin position="1"/>
        <end position="24"/>
    </location>
</feature>
<dbReference type="PANTHER" id="PTHR43047:SF66">
    <property type="entry name" value="HISKA"/>
    <property type="match status" value="1"/>
</dbReference>
<dbReference type="InterPro" id="IPR005467">
    <property type="entry name" value="His_kinase_dom"/>
</dbReference>
<dbReference type="InterPro" id="IPR003661">
    <property type="entry name" value="HisK_dim/P_dom"/>
</dbReference>
<feature type="region of interest" description="Disordered" evidence="7">
    <location>
        <begin position="1089"/>
        <end position="1135"/>
    </location>
</feature>
<proteinExistence type="predicted"/>
<dbReference type="GO" id="GO:0009927">
    <property type="term" value="F:histidine phosphotransfer kinase activity"/>
    <property type="evidence" value="ECO:0007669"/>
    <property type="project" value="TreeGrafter"/>
</dbReference>
<dbReference type="PROSITE" id="PS50112">
    <property type="entry name" value="PAS"/>
    <property type="match status" value="2"/>
</dbReference>
<keyword evidence="5" id="KW-0418">Kinase</keyword>
<dbReference type="PROSITE" id="PS50109">
    <property type="entry name" value="HIS_KIN"/>
    <property type="match status" value="1"/>
</dbReference>
<evidence type="ECO:0000256" key="6">
    <source>
        <dbReference type="PROSITE-ProRule" id="PRU00169"/>
    </source>
</evidence>
<dbReference type="InterPro" id="IPR011006">
    <property type="entry name" value="CheY-like_superfamily"/>
</dbReference>
<evidence type="ECO:0000256" key="4">
    <source>
        <dbReference type="ARBA" id="ARBA00022679"/>
    </source>
</evidence>
<evidence type="ECO:0000256" key="5">
    <source>
        <dbReference type="ARBA" id="ARBA00022777"/>
    </source>
</evidence>
<dbReference type="SMART" id="SM00448">
    <property type="entry name" value="REC"/>
    <property type="match status" value="1"/>
</dbReference>
<keyword evidence="3 6" id="KW-0597">Phosphoprotein</keyword>
<feature type="compositionally biased region" description="Polar residues" evidence="7">
    <location>
        <begin position="563"/>
        <end position="580"/>
    </location>
</feature>
<feature type="domain" description="Response regulatory" evidence="9">
    <location>
        <begin position="1143"/>
        <end position="1260"/>
    </location>
</feature>
<evidence type="ECO:0000256" key="7">
    <source>
        <dbReference type="SAM" id="MobiDB-lite"/>
    </source>
</evidence>
<dbReference type="SUPFAM" id="SSF47384">
    <property type="entry name" value="Homodimeric domain of signal transducing histidine kinase"/>
    <property type="match status" value="1"/>
</dbReference>
<dbReference type="Gene3D" id="3.30.565.10">
    <property type="entry name" value="Histidine kinase-like ATPase, C-terminal domain"/>
    <property type="match status" value="1"/>
</dbReference>
<feature type="compositionally biased region" description="Polar residues" evidence="7">
    <location>
        <begin position="937"/>
        <end position="964"/>
    </location>
</feature>
<dbReference type="OrthoDB" id="60033at2759"/>
<feature type="domain" description="Histidine kinase" evidence="8">
    <location>
        <begin position="766"/>
        <end position="1062"/>
    </location>
</feature>
<dbReference type="SMART" id="SM00387">
    <property type="entry name" value="HATPase_c"/>
    <property type="match status" value="1"/>
</dbReference>
<organism evidence="11 12">
    <name type="scientific">Umbelopsis vinacea</name>
    <dbReference type="NCBI Taxonomy" id="44442"/>
    <lineage>
        <taxon>Eukaryota</taxon>
        <taxon>Fungi</taxon>
        <taxon>Fungi incertae sedis</taxon>
        <taxon>Mucoromycota</taxon>
        <taxon>Mucoromycotina</taxon>
        <taxon>Umbelopsidomycetes</taxon>
        <taxon>Umbelopsidales</taxon>
        <taxon>Umbelopsidaceae</taxon>
        <taxon>Umbelopsis</taxon>
    </lineage>
</organism>
<dbReference type="Gene3D" id="1.10.287.130">
    <property type="match status" value="1"/>
</dbReference>
<dbReference type="InterPro" id="IPR036890">
    <property type="entry name" value="HATPase_C_sf"/>
</dbReference>
<dbReference type="EMBL" id="JAEPRA010000009">
    <property type="protein sequence ID" value="KAG2180420.1"/>
    <property type="molecule type" value="Genomic_DNA"/>
</dbReference>
<dbReference type="GO" id="GO:0000155">
    <property type="term" value="F:phosphorelay sensor kinase activity"/>
    <property type="evidence" value="ECO:0007669"/>
    <property type="project" value="InterPro"/>
</dbReference>
<dbReference type="GO" id="GO:0005886">
    <property type="term" value="C:plasma membrane"/>
    <property type="evidence" value="ECO:0007669"/>
    <property type="project" value="TreeGrafter"/>
</dbReference>
<name>A0A8H7PVB6_9FUNG</name>
<dbReference type="CDD" id="cd17546">
    <property type="entry name" value="REC_hyHK_CKI1_RcsC-like"/>
    <property type="match status" value="1"/>
</dbReference>
<dbReference type="SUPFAM" id="SSF52172">
    <property type="entry name" value="CheY-like"/>
    <property type="match status" value="1"/>
</dbReference>
<dbReference type="PRINTS" id="PR00344">
    <property type="entry name" value="BCTRLSENSOR"/>
</dbReference>
<dbReference type="CDD" id="cd16922">
    <property type="entry name" value="HATPase_EvgS-ArcB-TorS-like"/>
    <property type="match status" value="1"/>
</dbReference>
<feature type="region of interest" description="Disordered" evidence="7">
    <location>
        <begin position="563"/>
        <end position="623"/>
    </location>
</feature>
<evidence type="ECO:0000313" key="11">
    <source>
        <dbReference type="EMBL" id="KAG2180420.1"/>
    </source>
</evidence>
<dbReference type="Gene3D" id="3.40.50.2300">
    <property type="match status" value="1"/>
</dbReference>
<feature type="compositionally biased region" description="Low complexity" evidence="7">
    <location>
        <begin position="503"/>
        <end position="527"/>
    </location>
</feature>
<dbReference type="EC" id="2.7.13.3" evidence="2"/>
<evidence type="ECO:0000259" key="8">
    <source>
        <dbReference type="PROSITE" id="PS50109"/>
    </source>
</evidence>
<evidence type="ECO:0000259" key="10">
    <source>
        <dbReference type="PROSITE" id="PS50112"/>
    </source>
</evidence>
<dbReference type="PANTHER" id="PTHR43047">
    <property type="entry name" value="TWO-COMPONENT HISTIDINE PROTEIN KINASE"/>
    <property type="match status" value="1"/>
</dbReference>
<gene>
    <name evidence="11" type="ORF">INT44_003424</name>
</gene>
<dbReference type="Proteomes" id="UP000612746">
    <property type="component" value="Unassembled WGS sequence"/>
</dbReference>
<evidence type="ECO:0000256" key="2">
    <source>
        <dbReference type="ARBA" id="ARBA00012438"/>
    </source>
</evidence>
<dbReference type="Pfam" id="PF02518">
    <property type="entry name" value="HATPase_c"/>
    <property type="match status" value="1"/>
</dbReference>
<dbReference type="Pfam" id="PF00072">
    <property type="entry name" value="Response_reg"/>
    <property type="match status" value="1"/>
</dbReference>